<evidence type="ECO:0000313" key="2">
    <source>
        <dbReference type="Proteomes" id="UP000076871"/>
    </source>
</evidence>
<dbReference type="InterPro" id="IPR027417">
    <property type="entry name" value="P-loop_NTPase"/>
</dbReference>
<dbReference type="Proteomes" id="UP000076871">
    <property type="component" value="Unassembled WGS sequence"/>
</dbReference>
<evidence type="ECO:0000313" key="1">
    <source>
        <dbReference type="EMBL" id="KZT02557.1"/>
    </source>
</evidence>
<name>A0A165CCE4_9APHY</name>
<dbReference type="Gene3D" id="3.40.50.300">
    <property type="entry name" value="P-loop containing nucleotide triphosphate hydrolases"/>
    <property type="match status" value="1"/>
</dbReference>
<dbReference type="SUPFAM" id="SSF52540">
    <property type="entry name" value="P-loop containing nucleoside triphosphate hydrolases"/>
    <property type="match status" value="1"/>
</dbReference>
<reference evidence="1 2" key="1">
    <citation type="journal article" date="2016" name="Mol. Biol. Evol.">
        <title>Comparative Genomics of Early-Diverging Mushroom-Forming Fungi Provides Insights into the Origins of Lignocellulose Decay Capabilities.</title>
        <authorList>
            <person name="Nagy L.G."/>
            <person name="Riley R."/>
            <person name="Tritt A."/>
            <person name="Adam C."/>
            <person name="Daum C."/>
            <person name="Floudas D."/>
            <person name="Sun H."/>
            <person name="Yadav J.S."/>
            <person name="Pangilinan J."/>
            <person name="Larsson K.H."/>
            <person name="Matsuura K."/>
            <person name="Barry K."/>
            <person name="Labutti K."/>
            <person name="Kuo R."/>
            <person name="Ohm R.A."/>
            <person name="Bhattacharya S.S."/>
            <person name="Shirouzu T."/>
            <person name="Yoshinaga Y."/>
            <person name="Martin F.M."/>
            <person name="Grigoriev I.V."/>
            <person name="Hibbett D.S."/>
        </authorList>
    </citation>
    <scope>NUCLEOTIDE SEQUENCE [LARGE SCALE GENOMIC DNA]</scope>
    <source>
        <strain evidence="1 2">93-53</strain>
    </source>
</reference>
<dbReference type="EMBL" id="KV427651">
    <property type="protein sequence ID" value="KZT02557.1"/>
    <property type="molecule type" value="Genomic_DNA"/>
</dbReference>
<dbReference type="AlphaFoldDB" id="A0A165CCE4"/>
<dbReference type="InParanoid" id="A0A165CCE4"/>
<dbReference type="OrthoDB" id="2499463at2759"/>
<gene>
    <name evidence="1" type="ORF">LAESUDRAFT_716769</name>
</gene>
<protein>
    <recommendedName>
        <fullName evidence="3">DEAD/DEAH box helicase domain-containing protein</fullName>
    </recommendedName>
</protein>
<dbReference type="RefSeq" id="XP_040760297.1">
    <property type="nucleotide sequence ID" value="XM_040907277.1"/>
</dbReference>
<dbReference type="GeneID" id="63824306"/>
<accession>A0A165CCE4</accession>
<proteinExistence type="predicted"/>
<evidence type="ECO:0008006" key="3">
    <source>
        <dbReference type="Google" id="ProtNLM"/>
    </source>
</evidence>
<sequence length="124" mass="13986">MATDQFMSGNTVLTLSDTVYKLLHEARTAASYQRNYSSVETRAQLTAEFKRVFNINAHPYDWQLDVTEAILVRLNAIVIAGTEAGKMIPFAMPLLLDHNSSKMIIIISLLNELEEDQWLTVGKI</sequence>
<organism evidence="1 2">
    <name type="scientific">Laetiporus sulphureus 93-53</name>
    <dbReference type="NCBI Taxonomy" id="1314785"/>
    <lineage>
        <taxon>Eukaryota</taxon>
        <taxon>Fungi</taxon>
        <taxon>Dikarya</taxon>
        <taxon>Basidiomycota</taxon>
        <taxon>Agaricomycotina</taxon>
        <taxon>Agaricomycetes</taxon>
        <taxon>Polyporales</taxon>
        <taxon>Laetiporus</taxon>
    </lineage>
</organism>
<keyword evidence="2" id="KW-1185">Reference proteome</keyword>